<dbReference type="STRING" id="75922.BST47_06145"/>
<dbReference type="SUPFAM" id="SSF48498">
    <property type="entry name" value="Tetracyclin repressor-like, C-terminal domain"/>
    <property type="match status" value="1"/>
</dbReference>
<evidence type="ECO:0000313" key="6">
    <source>
        <dbReference type="EMBL" id="ORB66688.1"/>
    </source>
</evidence>
<evidence type="ECO:0000313" key="7">
    <source>
        <dbReference type="Proteomes" id="UP000192411"/>
    </source>
</evidence>
<dbReference type="OrthoDB" id="9796019at2"/>
<dbReference type="PANTHER" id="PTHR30055:SF234">
    <property type="entry name" value="HTH-TYPE TRANSCRIPTIONAL REGULATOR BETI"/>
    <property type="match status" value="1"/>
</dbReference>
<dbReference type="Proteomes" id="UP000192411">
    <property type="component" value="Unassembled WGS sequence"/>
</dbReference>
<keyword evidence="3" id="KW-0804">Transcription</keyword>
<gene>
    <name evidence="6" type="ORF">BST47_06145</name>
</gene>
<keyword evidence="1" id="KW-0805">Transcription regulation</keyword>
<keyword evidence="2 4" id="KW-0238">DNA-binding</keyword>
<dbReference type="PANTHER" id="PTHR30055">
    <property type="entry name" value="HTH-TYPE TRANSCRIPTIONAL REGULATOR RUTR"/>
    <property type="match status" value="1"/>
</dbReference>
<dbReference type="RefSeq" id="WP_083124376.1">
    <property type="nucleotide sequence ID" value="NZ_MVIM01000003.1"/>
</dbReference>
<protein>
    <submittedName>
        <fullName evidence="6">TetR family transcriptional regulator</fullName>
    </submittedName>
</protein>
<dbReference type="EMBL" id="MVIM01000003">
    <property type="protein sequence ID" value="ORB66688.1"/>
    <property type="molecule type" value="Genomic_DNA"/>
</dbReference>
<dbReference type="InterPro" id="IPR009057">
    <property type="entry name" value="Homeodomain-like_sf"/>
</dbReference>
<feature type="domain" description="HTH tetR-type" evidence="5">
    <location>
        <begin position="5"/>
        <end position="65"/>
    </location>
</feature>
<evidence type="ECO:0000256" key="3">
    <source>
        <dbReference type="ARBA" id="ARBA00023163"/>
    </source>
</evidence>
<evidence type="ECO:0000256" key="4">
    <source>
        <dbReference type="PROSITE-ProRule" id="PRU00335"/>
    </source>
</evidence>
<dbReference type="Gene3D" id="1.10.357.10">
    <property type="entry name" value="Tetracycline Repressor, domain 2"/>
    <property type="match status" value="1"/>
</dbReference>
<dbReference type="InterPro" id="IPR036271">
    <property type="entry name" value="Tet_transcr_reg_TetR-rel_C_sf"/>
</dbReference>
<reference evidence="6 7" key="1">
    <citation type="submission" date="2017-02" db="EMBL/GenBank/DDBJ databases">
        <title>The new phylogeny of genus Mycobacterium.</title>
        <authorList>
            <person name="Tortoli E."/>
            <person name="Trovato A."/>
            <person name="Cirillo D.M."/>
        </authorList>
    </citation>
    <scope>NUCLEOTIDE SEQUENCE [LARGE SCALE GENOMIC DNA]</scope>
    <source>
        <strain evidence="6 7">DSM 44338</strain>
    </source>
</reference>
<dbReference type="SUPFAM" id="SSF46689">
    <property type="entry name" value="Homeodomain-like"/>
    <property type="match status" value="1"/>
</dbReference>
<dbReference type="InterPro" id="IPR050109">
    <property type="entry name" value="HTH-type_TetR-like_transc_reg"/>
</dbReference>
<dbReference type="PROSITE" id="PS50977">
    <property type="entry name" value="HTH_TETR_2"/>
    <property type="match status" value="1"/>
</dbReference>
<dbReference type="AlphaFoldDB" id="A0A1X0JV18"/>
<accession>A0A1X0JV18</accession>
<keyword evidence="7" id="KW-1185">Reference proteome</keyword>
<dbReference type="Gene3D" id="1.10.10.60">
    <property type="entry name" value="Homeodomain-like"/>
    <property type="match status" value="1"/>
</dbReference>
<name>A0A1X0JV18_9MYCO</name>
<dbReference type="InterPro" id="IPR001647">
    <property type="entry name" value="HTH_TetR"/>
</dbReference>
<evidence type="ECO:0000256" key="2">
    <source>
        <dbReference type="ARBA" id="ARBA00023125"/>
    </source>
</evidence>
<dbReference type="GO" id="GO:0003700">
    <property type="term" value="F:DNA-binding transcription factor activity"/>
    <property type="evidence" value="ECO:0007669"/>
    <property type="project" value="TreeGrafter"/>
</dbReference>
<organism evidence="6 7">
    <name type="scientific">Mycolicibacterium tusciae</name>
    <dbReference type="NCBI Taxonomy" id="75922"/>
    <lineage>
        <taxon>Bacteria</taxon>
        <taxon>Bacillati</taxon>
        <taxon>Actinomycetota</taxon>
        <taxon>Actinomycetes</taxon>
        <taxon>Mycobacteriales</taxon>
        <taxon>Mycobacteriaceae</taxon>
        <taxon>Mycolicibacterium</taxon>
    </lineage>
</organism>
<proteinExistence type="predicted"/>
<sequence>MAQRPTTDERIADATLALLRTKGAGAVTVEAVAARSGIAKTTIYRRHRDRRAMLSAALTGIANPEPLADDATAPDRLRWVIQEAVKAIDDGIGFGGLASLLTDDDPDFTKLFRRILARQRAKLESVIDDAKGDGSFRADVDGATLIDAIVGAHIAERSRTGRITAAWERRLFDLFRPSVLTRVQSCSS</sequence>
<dbReference type="Pfam" id="PF00440">
    <property type="entry name" value="TetR_N"/>
    <property type="match status" value="1"/>
</dbReference>
<evidence type="ECO:0000259" key="5">
    <source>
        <dbReference type="PROSITE" id="PS50977"/>
    </source>
</evidence>
<feature type="DNA-binding region" description="H-T-H motif" evidence="4">
    <location>
        <begin position="28"/>
        <end position="47"/>
    </location>
</feature>
<comment type="caution">
    <text evidence="6">The sequence shown here is derived from an EMBL/GenBank/DDBJ whole genome shotgun (WGS) entry which is preliminary data.</text>
</comment>
<dbReference type="GO" id="GO:0000976">
    <property type="term" value="F:transcription cis-regulatory region binding"/>
    <property type="evidence" value="ECO:0007669"/>
    <property type="project" value="TreeGrafter"/>
</dbReference>
<evidence type="ECO:0000256" key="1">
    <source>
        <dbReference type="ARBA" id="ARBA00023015"/>
    </source>
</evidence>